<protein>
    <submittedName>
        <fullName evidence="1">Uncharacterized protein</fullName>
    </submittedName>
</protein>
<accession>A0A7D9LQ70</accession>
<name>A0A7D9LQ70_PARCT</name>
<proteinExistence type="predicted"/>
<reference evidence="1" key="1">
    <citation type="submission" date="2020-04" db="EMBL/GenBank/DDBJ databases">
        <authorList>
            <person name="Alioto T."/>
            <person name="Alioto T."/>
            <person name="Gomez Garrido J."/>
        </authorList>
    </citation>
    <scope>NUCLEOTIDE SEQUENCE</scope>
    <source>
        <strain evidence="1">A484AB</strain>
    </source>
</reference>
<dbReference type="AlphaFoldDB" id="A0A7D9LQ70"/>
<gene>
    <name evidence="1" type="ORF">PACLA_8A065512</name>
</gene>
<feature type="non-terminal residue" evidence="1">
    <location>
        <position position="98"/>
    </location>
</feature>
<evidence type="ECO:0000313" key="1">
    <source>
        <dbReference type="EMBL" id="CAB4037654.1"/>
    </source>
</evidence>
<keyword evidence="2" id="KW-1185">Reference proteome</keyword>
<evidence type="ECO:0000313" key="2">
    <source>
        <dbReference type="Proteomes" id="UP001152795"/>
    </source>
</evidence>
<dbReference type="Proteomes" id="UP001152795">
    <property type="component" value="Unassembled WGS sequence"/>
</dbReference>
<dbReference type="EMBL" id="CACRXK020023322">
    <property type="protein sequence ID" value="CAB4037654.1"/>
    <property type="molecule type" value="Genomic_DNA"/>
</dbReference>
<comment type="caution">
    <text evidence="1">The sequence shown here is derived from an EMBL/GenBank/DDBJ whole genome shotgun (WGS) entry which is preliminary data.</text>
</comment>
<sequence length="98" mass="10718">MVIPLSSLLRVQDDNQTSLAQVFQALKYVVSNKSTKADREFSISRMISREDLQIHLGQIHQDIVDSAPSSPADFGDSGPNGGTGPFQTMDRVRKTAKA</sequence>
<organism evidence="1 2">
    <name type="scientific">Paramuricea clavata</name>
    <name type="common">Red gorgonian</name>
    <name type="synonym">Violescent sea-whip</name>
    <dbReference type="NCBI Taxonomy" id="317549"/>
    <lineage>
        <taxon>Eukaryota</taxon>
        <taxon>Metazoa</taxon>
        <taxon>Cnidaria</taxon>
        <taxon>Anthozoa</taxon>
        <taxon>Octocorallia</taxon>
        <taxon>Malacalcyonacea</taxon>
        <taxon>Plexauridae</taxon>
        <taxon>Paramuricea</taxon>
    </lineage>
</organism>